<dbReference type="PROSITE" id="PS51387">
    <property type="entry name" value="FAD_PCMH"/>
    <property type="match status" value="1"/>
</dbReference>
<comment type="caution">
    <text evidence="6">The sequence shown here is derived from an EMBL/GenBank/DDBJ whole genome shotgun (WGS) entry which is preliminary data.</text>
</comment>
<evidence type="ECO:0000256" key="2">
    <source>
        <dbReference type="ARBA" id="ARBA00022630"/>
    </source>
</evidence>
<dbReference type="InterPro" id="IPR016171">
    <property type="entry name" value="Vanillyl_alc_oxidase_C-sub2"/>
</dbReference>
<dbReference type="InterPro" id="IPR016167">
    <property type="entry name" value="FAD-bd_PCMH_sub1"/>
</dbReference>
<name>A0ABP5PX95_9ACTN</name>
<dbReference type="Gene3D" id="3.30.465.10">
    <property type="match status" value="1"/>
</dbReference>
<evidence type="ECO:0000259" key="5">
    <source>
        <dbReference type="PROSITE" id="PS51387"/>
    </source>
</evidence>
<dbReference type="Pfam" id="PF02913">
    <property type="entry name" value="FAD-oxidase_C"/>
    <property type="match status" value="1"/>
</dbReference>
<keyword evidence="3" id="KW-0274">FAD</keyword>
<proteinExistence type="predicted"/>
<organism evidence="6 7">
    <name type="scientific">Nonomuraea monospora</name>
    <dbReference type="NCBI Taxonomy" id="568818"/>
    <lineage>
        <taxon>Bacteria</taxon>
        <taxon>Bacillati</taxon>
        <taxon>Actinomycetota</taxon>
        <taxon>Actinomycetes</taxon>
        <taxon>Streptosporangiales</taxon>
        <taxon>Streptosporangiaceae</taxon>
        <taxon>Nonomuraea</taxon>
    </lineage>
</organism>
<dbReference type="PANTHER" id="PTHR11748">
    <property type="entry name" value="D-LACTATE DEHYDROGENASE"/>
    <property type="match status" value="1"/>
</dbReference>
<comment type="cofactor">
    <cofactor evidence="1">
        <name>FAD</name>
        <dbReference type="ChEBI" id="CHEBI:57692"/>
    </cofactor>
</comment>
<evidence type="ECO:0000256" key="4">
    <source>
        <dbReference type="ARBA" id="ARBA00023002"/>
    </source>
</evidence>
<keyword evidence="4" id="KW-0560">Oxidoreductase</keyword>
<dbReference type="SUPFAM" id="SSF56176">
    <property type="entry name" value="FAD-binding/transporter-associated domain-like"/>
    <property type="match status" value="1"/>
</dbReference>
<dbReference type="InterPro" id="IPR036318">
    <property type="entry name" value="FAD-bd_PCMH-like_sf"/>
</dbReference>
<dbReference type="InterPro" id="IPR016164">
    <property type="entry name" value="FAD-linked_Oxase-like_C"/>
</dbReference>
<evidence type="ECO:0000313" key="7">
    <source>
        <dbReference type="Proteomes" id="UP001499843"/>
    </source>
</evidence>
<keyword evidence="7" id="KW-1185">Reference proteome</keyword>
<keyword evidence="2" id="KW-0285">Flavoprotein</keyword>
<reference evidence="7" key="1">
    <citation type="journal article" date="2019" name="Int. J. Syst. Evol. Microbiol.">
        <title>The Global Catalogue of Microorganisms (GCM) 10K type strain sequencing project: providing services to taxonomists for standard genome sequencing and annotation.</title>
        <authorList>
            <consortium name="The Broad Institute Genomics Platform"/>
            <consortium name="The Broad Institute Genome Sequencing Center for Infectious Disease"/>
            <person name="Wu L."/>
            <person name="Ma J."/>
        </authorList>
    </citation>
    <scope>NUCLEOTIDE SEQUENCE [LARGE SCALE GENOMIC DNA]</scope>
    <source>
        <strain evidence="7">JCM 16114</strain>
    </source>
</reference>
<dbReference type="InterPro" id="IPR004113">
    <property type="entry name" value="FAD-bd_oxidored_4_C"/>
</dbReference>
<dbReference type="Gene3D" id="3.40.462.10">
    <property type="entry name" value="FAD-linked oxidases, C-terminal domain"/>
    <property type="match status" value="1"/>
</dbReference>
<evidence type="ECO:0000256" key="3">
    <source>
        <dbReference type="ARBA" id="ARBA00022827"/>
    </source>
</evidence>
<dbReference type="PANTHER" id="PTHR11748:SF114">
    <property type="entry name" value="ARYL-ALCOHOL OXIDASE VANILLYL-ALCOHOL OXIDASE (AFU_ORTHOLOGUE AFUA_3G09500)-RELATED"/>
    <property type="match status" value="1"/>
</dbReference>
<dbReference type="Gene3D" id="1.10.45.10">
    <property type="entry name" value="Vanillyl-alcohol Oxidase, Chain A, domain 4"/>
    <property type="match status" value="1"/>
</dbReference>
<dbReference type="InterPro" id="IPR006094">
    <property type="entry name" value="Oxid_FAD_bind_N"/>
</dbReference>
<sequence length="520" mass="55089">MAHLPAHAHPRSAVPELTRAALDGFAEAVGADHVLVGAACDEYADPYSFLGPETVRPSAVVLPGSVVDVQAVVRVAARHGVPLWPVSRGKNLGYGGAAPRVPGSAVVDLRRMDRIVEVNDELGYVVVEPGVTFLALAGHLRDIGSALMPSVPEIGWGSVLGNTLERGIGYTAHGDHSAFQCGMEVVLADGTVVRTGMGAKTGSEAFALFKGGYGPSIDGLFFQSNLGIVTRLGIWLMPRPESIAVCMVTAPEEDALAGLVEAIRPLLLDGTVQSTVVVANAVTIASMVSVRSDWYDGDGPMPDQVIDAITDRLHIGRWNAKFALYGPAPLVEARLEVIRAAIPEAELTVTTYAGDVNPADVHPADQVQLGIPSTDLIRMAAWSGGAPAHTDFSLVCPPTGHDAVRQMRIIRDRVEARGFDYSGVFIMNPRHAISLAPIPFDGNDPDRCRQVAGLVPELIAAASAAGYASYRSHTAFMDLVADQYDANDSALRRTVERIKEALDPQGILAAGKQGIWPRTS</sequence>
<dbReference type="InterPro" id="IPR016166">
    <property type="entry name" value="FAD-bd_PCMH"/>
</dbReference>
<dbReference type="SUPFAM" id="SSF55103">
    <property type="entry name" value="FAD-linked oxidases, C-terminal domain"/>
    <property type="match status" value="1"/>
</dbReference>
<feature type="domain" description="FAD-binding PCMH-type" evidence="5">
    <location>
        <begin position="53"/>
        <end position="239"/>
    </location>
</feature>
<dbReference type="EMBL" id="BAAAQX010000065">
    <property type="protein sequence ID" value="GAA2216299.1"/>
    <property type="molecule type" value="Genomic_DNA"/>
</dbReference>
<protein>
    <submittedName>
        <fullName evidence="6">FAD-binding oxidoreductase</fullName>
    </submittedName>
</protein>
<accession>A0ABP5PX95</accession>
<evidence type="ECO:0000256" key="1">
    <source>
        <dbReference type="ARBA" id="ARBA00001974"/>
    </source>
</evidence>
<gene>
    <name evidence="6" type="ORF">GCM10009850_117680</name>
</gene>
<dbReference type="RefSeq" id="WP_344495778.1">
    <property type="nucleotide sequence ID" value="NZ_BAAAQX010000065.1"/>
</dbReference>
<evidence type="ECO:0000313" key="6">
    <source>
        <dbReference type="EMBL" id="GAA2216299.1"/>
    </source>
</evidence>
<dbReference type="InterPro" id="IPR016170">
    <property type="entry name" value="Cytok_DH_C_sf"/>
</dbReference>
<dbReference type="Gene3D" id="3.30.43.10">
    <property type="entry name" value="Uridine Diphospho-n-acetylenolpyruvylglucosamine Reductase, domain 2"/>
    <property type="match status" value="1"/>
</dbReference>
<dbReference type="InterPro" id="IPR016169">
    <property type="entry name" value="FAD-bd_PCMH_sub2"/>
</dbReference>
<dbReference type="Pfam" id="PF01565">
    <property type="entry name" value="FAD_binding_4"/>
    <property type="match status" value="1"/>
</dbReference>
<dbReference type="Proteomes" id="UP001499843">
    <property type="component" value="Unassembled WGS sequence"/>
</dbReference>